<proteinExistence type="predicted"/>
<keyword evidence="3" id="KW-1185">Reference proteome</keyword>
<evidence type="ECO:0000313" key="2">
    <source>
        <dbReference type="EMBL" id="CAL6062817.1"/>
    </source>
</evidence>
<gene>
    <name evidence="2" type="ORF">HINF_LOCUS50382</name>
    <name evidence="1" type="ORF">HINF_LOCUS57049</name>
</gene>
<protein>
    <submittedName>
        <fullName evidence="2">Hypothetical_protein</fullName>
    </submittedName>
</protein>
<reference evidence="2 3" key="2">
    <citation type="submission" date="2024-07" db="EMBL/GenBank/DDBJ databases">
        <authorList>
            <person name="Akdeniz Z."/>
        </authorList>
    </citation>
    <scope>NUCLEOTIDE SEQUENCE [LARGE SCALE GENOMIC DNA]</scope>
</reference>
<sequence>MLTQQTLNEILSDKVLNFTDLYFSNESVEAYWSNQCQKIRILMILSDETFKCIYELYKQWFRQKLKKLVYLFFKNASLSYTRYLRKFEDSDKIKCINIKTNQQITLKYHNIVNC</sequence>
<dbReference type="AlphaFoldDB" id="A0AA86R0H1"/>
<reference evidence="1" key="1">
    <citation type="submission" date="2023-06" db="EMBL/GenBank/DDBJ databases">
        <authorList>
            <person name="Kurt Z."/>
        </authorList>
    </citation>
    <scope>NUCLEOTIDE SEQUENCE</scope>
</reference>
<comment type="caution">
    <text evidence="1">The sequence shown here is derived from an EMBL/GenBank/DDBJ whole genome shotgun (WGS) entry which is preliminary data.</text>
</comment>
<name>A0AA86R0H1_9EUKA</name>
<dbReference type="EMBL" id="CATOUU010001058">
    <property type="protein sequence ID" value="CAI9969404.1"/>
    <property type="molecule type" value="Genomic_DNA"/>
</dbReference>
<accession>A0AA86R0H1</accession>
<dbReference type="EMBL" id="CAXDID020000241">
    <property type="protein sequence ID" value="CAL6062817.1"/>
    <property type="molecule type" value="Genomic_DNA"/>
</dbReference>
<organism evidence="1">
    <name type="scientific">Hexamita inflata</name>
    <dbReference type="NCBI Taxonomy" id="28002"/>
    <lineage>
        <taxon>Eukaryota</taxon>
        <taxon>Metamonada</taxon>
        <taxon>Diplomonadida</taxon>
        <taxon>Hexamitidae</taxon>
        <taxon>Hexamitinae</taxon>
        <taxon>Hexamita</taxon>
    </lineage>
</organism>
<dbReference type="Proteomes" id="UP001642409">
    <property type="component" value="Unassembled WGS sequence"/>
</dbReference>
<evidence type="ECO:0000313" key="3">
    <source>
        <dbReference type="Proteomes" id="UP001642409"/>
    </source>
</evidence>
<evidence type="ECO:0000313" key="1">
    <source>
        <dbReference type="EMBL" id="CAI9969404.1"/>
    </source>
</evidence>